<comment type="caution">
    <text evidence="1">The sequence shown here is derived from an EMBL/GenBank/DDBJ whole genome shotgun (WGS) entry which is preliminary data.</text>
</comment>
<dbReference type="AlphaFoldDB" id="A0AAP0X6Y0"/>
<evidence type="ECO:0000313" key="1">
    <source>
        <dbReference type="EMBL" id="KAK9291997.1"/>
    </source>
</evidence>
<dbReference type="EMBL" id="JBBPBK010000001">
    <property type="protein sequence ID" value="KAK9291997.1"/>
    <property type="molecule type" value="Genomic_DNA"/>
</dbReference>
<evidence type="ECO:0000313" key="2">
    <source>
        <dbReference type="Proteomes" id="UP001415857"/>
    </source>
</evidence>
<keyword evidence="2" id="KW-1185">Reference proteome</keyword>
<accession>A0AAP0X6Y0</accession>
<organism evidence="1 2">
    <name type="scientific">Liquidambar formosana</name>
    <name type="common">Formosan gum</name>
    <dbReference type="NCBI Taxonomy" id="63359"/>
    <lineage>
        <taxon>Eukaryota</taxon>
        <taxon>Viridiplantae</taxon>
        <taxon>Streptophyta</taxon>
        <taxon>Embryophyta</taxon>
        <taxon>Tracheophyta</taxon>
        <taxon>Spermatophyta</taxon>
        <taxon>Magnoliopsida</taxon>
        <taxon>eudicotyledons</taxon>
        <taxon>Gunneridae</taxon>
        <taxon>Pentapetalae</taxon>
        <taxon>Saxifragales</taxon>
        <taxon>Altingiaceae</taxon>
        <taxon>Liquidambar</taxon>
    </lineage>
</organism>
<reference evidence="1 2" key="1">
    <citation type="journal article" date="2024" name="Plant J.">
        <title>Genome sequences and population genomics reveal climatic adaptation and genomic divergence between two closely related sweetgum species.</title>
        <authorList>
            <person name="Xu W.Q."/>
            <person name="Ren C.Q."/>
            <person name="Zhang X.Y."/>
            <person name="Comes H.P."/>
            <person name="Liu X.H."/>
            <person name="Li Y.G."/>
            <person name="Kettle C.J."/>
            <person name="Jalonen R."/>
            <person name="Gaisberger H."/>
            <person name="Ma Y.Z."/>
            <person name="Qiu Y.X."/>
        </authorList>
    </citation>
    <scope>NUCLEOTIDE SEQUENCE [LARGE SCALE GENOMIC DNA]</scope>
    <source>
        <strain evidence="1">Hangzhou</strain>
    </source>
</reference>
<gene>
    <name evidence="1" type="ORF">L1049_019949</name>
</gene>
<protein>
    <submittedName>
        <fullName evidence="1">Uncharacterized protein</fullName>
    </submittedName>
</protein>
<proteinExistence type="predicted"/>
<sequence>MLRVRYEGYRPVMASSKRRISFCLSVIGSTGISEILSVVGKGNMDRIEGMIKLLFLLLVVRDSKFNSALAVDDVYGNLLNGIYQIVN</sequence>
<dbReference type="Proteomes" id="UP001415857">
    <property type="component" value="Unassembled WGS sequence"/>
</dbReference>
<name>A0AAP0X6Y0_LIQFO</name>